<proteinExistence type="predicted"/>
<evidence type="ECO:0000313" key="1">
    <source>
        <dbReference type="EMBL" id="MCP1999785.1"/>
    </source>
</evidence>
<comment type="caution">
    <text evidence="1">The sequence shown here is derived from an EMBL/GenBank/DDBJ whole genome shotgun (WGS) entry which is preliminary data.</text>
</comment>
<protein>
    <submittedName>
        <fullName evidence="1">Uncharacterized protein</fullName>
    </submittedName>
</protein>
<gene>
    <name evidence="1" type="ORF">J2S34_002233</name>
</gene>
<keyword evidence="2" id="KW-1185">Reference proteome</keyword>
<organism evidence="1 2">
    <name type="scientific">Nitrobacter winogradskyi</name>
    <name type="common">Nitrobacter agilis</name>
    <dbReference type="NCBI Taxonomy" id="913"/>
    <lineage>
        <taxon>Bacteria</taxon>
        <taxon>Pseudomonadati</taxon>
        <taxon>Pseudomonadota</taxon>
        <taxon>Alphaproteobacteria</taxon>
        <taxon>Hyphomicrobiales</taxon>
        <taxon>Nitrobacteraceae</taxon>
        <taxon>Nitrobacter</taxon>
    </lineage>
</organism>
<accession>A0ACC6ALD9</accession>
<reference evidence="1" key="1">
    <citation type="submission" date="2022-03" db="EMBL/GenBank/DDBJ databases">
        <title>Interactions between chemoautotrophic and heterotrophic bacteria.</title>
        <authorList>
            <person name="Santoro A."/>
        </authorList>
    </citation>
    <scope>NUCLEOTIDE SEQUENCE</scope>
    <source>
        <strain evidence="1">Nb-106</strain>
    </source>
</reference>
<name>A0ACC6ALD9_NITWI</name>
<evidence type="ECO:0000313" key="2">
    <source>
        <dbReference type="Proteomes" id="UP001205486"/>
    </source>
</evidence>
<sequence length="52" mass="5690">MAMVTFAVVFLAVSPYGAVPAFLCSAIVWILTAVSLWYARWGLKSLVRRLGS</sequence>
<dbReference type="EMBL" id="JALJZS010000002">
    <property type="protein sequence ID" value="MCP1999785.1"/>
    <property type="molecule type" value="Genomic_DNA"/>
</dbReference>
<dbReference type="Proteomes" id="UP001205486">
    <property type="component" value="Unassembled WGS sequence"/>
</dbReference>